<dbReference type="AlphaFoldDB" id="A0A6J4RB86"/>
<accession>A0A6J4RB86</accession>
<organism evidence="1">
    <name type="scientific">uncultured Rubrobacteraceae bacterium</name>
    <dbReference type="NCBI Taxonomy" id="349277"/>
    <lineage>
        <taxon>Bacteria</taxon>
        <taxon>Bacillati</taxon>
        <taxon>Actinomycetota</taxon>
        <taxon>Rubrobacteria</taxon>
        <taxon>Rubrobacterales</taxon>
        <taxon>Rubrobacteraceae</taxon>
        <taxon>environmental samples</taxon>
    </lineage>
</organism>
<proteinExistence type="predicted"/>
<name>A0A6J4RB86_9ACTN</name>
<gene>
    <name evidence="1" type="ORF">AVDCRST_MAG12-357</name>
</gene>
<sequence length="40" mass="4289">MRPARALPEDMAVIHTDTGVEVPLPSPLDPVYARTVANGM</sequence>
<dbReference type="EMBL" id="CADCVK010000057">
    <property type="protein sequence ID" value="CAA9466475.1"/>
    <property type="molecule type" value="Genomic_DNA"/>
</dbReference>
<feature type="non-terminal residue" evidence="1">
    <location>
        <position position="40"/>
    </location>
</feature>
<reference evidence="1" key="1">
    <citation type="submission" date="2020-02" db="EMBL/GenBank/DDBJ databases">
        <authorList>
            <person name="Meier V. D."/>
        </authorList>
    </citation>
    <scope>NUCLEOTIDE SEQUENCE</scope>
    <source>
        <strain evidence="1">AVDCRST_MAG12</strain>
    </source>
</reference>
<protein>
    <submittedName>
        <fullName evidence="1">Uncharacterized protein</fullName>
    </submittedName>
</protein>
<evidence type="ECO:0000313" key="1">
    <source>
        <dbReference type="EMBL" id="CAA9466475.1"/>
    </source>
</evidence>